<evidence type="ECO:0000313" key="1">
    <source>
        <dbReference type="EMBL" id="CCQ43606.1"/>
    </source>
</evidence>
<sequence length="57" mass="6217">MFSLHYLTMYTVKNKNKNSNFGGFSAAVNCTFCTNSGCCASCKIALCASVCYLCRLI</sequence>
<dbReference type="ChiTaRS" id="WNK1">
    <property type="organism name" value="human"/>
</dbReference>
<name>L8EA38_HUMAN</name>
<proteinExistence type="predicted"/>
<reference evidence="1" key="1">
    <citation type="journal article" date="2013" name="PLoS ONE">
        <title>Direct detection of alternative open reading frames translation products in human significantly expands the proteome.</title>
        <authorList>
            <person name="Vanderperre B."/>
            <person name="Lucier J.-F."/>
            <person name="Motard J."/>
            <person name="Tremblay G."/>
            <person name="Vanderperre S."/>
            <person name="Wisztorski M."/>
            <person name="Salzet M."/>
            <person name="Boisvert F.-M."/>
            <person name="Roucou X."/>
        </authorList>
    </citation>
    <scope>NUCLEOTIDE SEQUENCE</scope>
</reference>
<gene>
    <name evidence="1" type="primary">WNK1</name>
</gene>
<accession>L8EA38</accession>
<dbReference type="OrthoDB" id="4062651at2759"/>
<protein>
    <submittedName>
        <fullName evidence="1">Alternative protein WNK1</fullName>
    </submittedName>
</protein>
<dbReference type="AlphaFoldDB" id="L8EA38"/>
<dbReference type="EMBL" id="HF584109">
    <property type="protein sequence ID" value="CCQ43606.1"/>
    <property type="molecule type" value="Genomic_DNA"/>
</dbReference>
<organism evidence="1">
    <name type="scientific">Homo sapiens</name>
    <name type="common">Human</name>
    <dbReference type="NCBI Taxonomy" id="9606"/>
    <lineage>
        <taxon>Eukaryota</taxon>
        <taxon>Metazoa</taxon>
        <taxon>Chordata</taxon>
        <taxon>Craniata</taxon>
        <taxon>Vertebrata</taxon>
        <taxon>Euteleostomi</taxon>
        <taxon>Mammalia</taxon>
        <taxon>Eutheria</taxon>
        <taxon>Euarchontoglires</taxon>
        <taxon>Primates</taxon>
        <taxon>Haplorrhini</taxon>
        <taxon>Catarrhini</taxon>
        <taxon>Hominidae</taxon>
        <taxon>Homo</taxon>
    </lineage>
</organism>